<evidence type="ECO:0000313" key="5">
    <source>
        <dbReference type="Proteomes" id="UP001627154"/>
    </source>
</evidence>
<dbReference type="Pfam" id="PF00096">
    <property type="entry name" value="zf-C2H2"/>
    <property type="match status" value="1"/>
</dbReference>
<feature type="region of interest" description="Disordered" evidence="2">
    <location>
        <begin position="64"/>
        <end position="100"/>
    </location>
</feature>
<dbReference type="PROSITE" id="PS50157">
    <property type="entry name" value="ZINC_FINGER_C2H2_2"/>
    <property type="match status" value="2"/>
</dbReference>
<evidence type="ECO:0000259" key="3">
    <source>
        <dbReference type="PROSITE" id="PS50157"/>
    </source>
</evidence>
<dbReference type="InterPro" id="IPR013087">
    <property type="entry name" value="Znf_C2H2_type"/>
</dbReference>
<feature type="domain" description="C2H2-type" evidence="3">
    <location>
        <begin position="17"/>
        <end position="45"/>
    </location>
</feature>
<evidence type="ECO:0000256" key="1">
    <source>
        <dbReference type="PROSITE-ProRule" id="PRU00042"/>
    </source>
</evidence>
<dbReference type="AlphaFoldDB" id="A0ABD2W6V9"/>
<dbReference type="PROSITE" id="PS00028">
    <property type="entry name" value="ZINC_FINGER_C2H2_1"/>
    <property type="match status" value="2"/>
</dbReference>
<protein>
    <recommendedName>
        <fullName evidence="3">C2H2-type domain-containing protein</fullName>
    </recommendedName>
</protein>
<dbReference type="InterPro" id="IPR036236">
    <property type="entry name" value="Znf_C2H2_sf"/>
</dbReference>
<evidence type="ECO:0000313" key="4">
    <source>
        <dbReference type="EMBL" id="KAL3388638.1"/>
    </source>
</evidence>
<dbReference type="Gene3D" id="3.30.160.60">
    <property type="entry name" value="Classic Zinc Finger"/>
    <property type="match status" value="1"/>
</dbReference>
<keyword evidence="1" id="KW-0862">Zinc</keyword>
<keyword evidence="1" id="KW-0479">Metal-binding</keyword>
<gene>
    <name evidence="4" type="ORF">TKK_016349</name>
</gene>
<dbReference type="SUPFAM" id="SSF57667">
    <property type="entry name" value="beta-beta-alpha zinc fingers"/>
    <property type="match status" value="1"/>
</dbReference>
<comment type="caution">
    <text evidence="4">The sequence shown here is derived from an EMBL/GenBank/DDBJ whole genome shotgun (WGS) entry which is preliminary data.</text>
</comment>
<dbReference type="Proteomes" id="UP001627154">
    <property type="component" value="Unassembled WGS sequence"/>
</dbReference>
<feature type="domain" description="C2H2-type" evidence="3">
    <location>
        <begin position="45"/>
        <end position="73"/>
    </location>
</feature>
<organism evidence="4 5">
    <name type="scientific">Trichogramma kaykai</name>
    <dbReference type="NCBI Taxonomy" id="54128"/>
    <lineage>
        <taxon>Eukaryota</taxon>
        <taxon>Metazoa</taxon>
        <taxon>Ecdysozoa</taxon>
        <taxon>Arthropoda</taxon>
        <taxon>Hexapoda</taxon>
        <taxon>Insecta</taxon>
        <taxon>Pterygota</taxon>
        <taxon>Neoptera</taxon>
        <taxon>Endopterygota</taxon>
        <taxon>Hymenoptera</taxon>
        <taxon>Apocrita</taxon>
        <taxon>Proctotrupomorpha</taxon>
        <taxon>Chalcidoidea</taxon>
        <taxon>Trichogrammatidae</taxon>
        <taxon>Trichogramma</taxon>
    </lineage>
</organism>
<dbReference type="SMART" id="SM00355">
    <property type="entry name" value="ZnF_C2H2"/>
    <property type="match status" value="2"/>
</dbReference>
<feature type="compositionally biased region" description="Gly residues" evidence="2">
    <location>
        <begin position="91"/>
        <end position="100"/>
    </location>
</feature>
<reference evidence="4 5" key="1">
    <citation type="journal article" date="2024" name="bioRxiv">
        <title>A reference genome for Trichogramma kaykai: A tiny desert-dwelling parasitoid wasp with competing sex-ratio distorters.</title>
        <authorList>
            <person name="Culotta J."/>
            <person name="Lindsey A.R."/>
        </authorList>
    </citation>
    <scope>NUCLEOTIDE SEQUENCE [LARGE SCALE GENOMIC DNA]</scope>
    <source>
        <strain evidence="4 5">KSX58</strain>
    </source>
</reference>
<sequence>MGDTFFSSMNCFMRKKLKCPFCERLYGYETNLRAHVRQRHQGIRVPCPHCERTFTRRNTVRRHIAREHKNTVNQPNPNQSPDKDPNSRQGGSRGGGSRAQ</sequence>
<dbReference type="EMBL" id="JBJJXI010000129">
    <property type="protein sequence ID" value="KAL3388638.1"/>
    <property type="molecule type" value="Genomic_DNA"/>
</dbReference>
<feature type="compositionally biased region" description="Polar residues" evidence="2">
    <location>
        <begin position="71"/>
        <end position="80"/>
    </location>
</feature>
<dbReference type="GO" id="GO:0008270">
    <property type="term" value="F:zinc ion binding"/>
    <property type="evidence" value="ECO:0007669"/>
    <property type="project" value="UniProtKB-KW"/>
</dbReference>
<proteinExistence type="predicted"/>
<keyword evidence="5" id="KW-1185">Reference proteome</keyword>
<keyword evidence="1" id="KW-0863">Zinc-finger</keyword>
<evidence type="ECO:0000256" key="2">
    <source>
        <dbReference type="SAM" id="MobiDB-lite"/>
    </source>
</evidence>
<accession>A0ABD2W6V9</accession>
<name>A0ABD2W6V9_9HYME</name>